<organism evidence="2 3">
    <name type="scientific">Lutimaribacter saemankumensis</name>
    <dbReference type="NCBI Taxonomy" id="490829"/>
    <lineage>
        <taxon>Bacteria</taxon>
        <taxon>Pseudomonadati</taxon>
        <taxon>Pseudomonadota</taxon>
        <taxon>Alphaproteobacteria</taxon>
        <taxon>Rhodobacterales</taxon>
        <taxon>Roseobacteraceae</taxon>
        <taxon>Lutimaribacter</taxon>
    </lineage>
</organism>
<evidence type="ECO:0000313" key="3">
    <source>
        <dbReference type="Proteomes" id="UP000199340"/>
    </source>
</evidence>
<sequence>MHAIRPVGRGASARKYDILTALGAHALAQPKAEQRRVLRLMTLVTARYNWGRDELAVGQREIAQLWSVDERTVKREMAELRARGWLVVKRQGARGRVTEYRMDIARLLADTRPAWASVGPDFVLRMETGQGEAPQQVVPLPVKGDVAPPDLSPGTEWALAQGLLHAQDQASFASWVRGLKRAERAGGRLTLRAPSRFHAAYVQTHLAGRILAACQEVDDTVAEIRIVD</sequence>
<dbReference type="STRING" id="490829.SAMN05421850_1128"/>
<dbReference type="EMBL" id="FNEB01000012">
    <property type="protein sequence ID" value="SDJ29032.1"/>
    <property type="molecule type" value="Genomic_DNA"/>
</dbReference>
<name>A0A1G8SIE9_9RHOB</name>
<dbReference type="Gene3D" id="3.30.300.180">
    <property type="match status" value="1"/>
</dbReference>
<dbReference type="Pfam" id="PF11638">
    <property type="entry name" value="DnaA_N"/>
    <property type="match status" value="1"/>
</dbReference>
<reference evidence="2 3" key="1">
    <citation type="submission" date="2016-10" db="EMBL/GenBank/DDBJ databases">
        <authorList>
            <person name="de Groot N.N."/>
        </authorList>
    </citation>
    <scope>NUCLEOTIDE SEQUENCE [LARGE SCALE GENOMIC DNA]</scope>
    <source>
        <strain evidence="2 3">DSM 28010</strain>
    </source>
</reference>
<dbReference type="AlphaFoldDB" id="A0A1G8SIE9"/>
<dbReference type="SUPFAM" id="SSF46785">
    <property type="entry name" value="Winged helix' DNA-binding domain"/>
    <property type="match status" value="1"/>
</dbReference>
<dbReference type="InterPro" id="IPR038454">
    <property type="entry name" value="DnaA_N_sf"/>
</dbReference>
<dbReference type="InterPro" id="IPR036390">
    <property type="entry name" value="WH_DNA-bd_sf"/>
</dbReference>
<protein>
    <submittedName>
        <fullName evidence="2">DnaA N-terminal domain-containing protein</fullName>
    </submittedName>
</protein>
<evidence type="ECO:0000313" key="2">
    <source>
        <dbReference type="EMBL" id="SDJ29032.1"/>
    </source>
</evidence>
<keyword evidence="3" id="KW-1185">Reference proteome</keyword>
<proteinExistence type="predicted"/>
<evidence type="ECO:0000259" key="1">
    <source>
        <dbReference type="Pfam" id="PF11638"/>
    </source>
</evidence>
<dbReference type="OrthoDB" id="7657434at2"/>
<dbReference type="RefSeq" id="WP_090030239.1">
    <property type="nucleotide sequence ID" value="NZ_FNEB01000012.1"/>
</dbReference>
<accession>A0A1G8SIE9</accession>
<dbReference type="Proteomes" id="UP000199340">
    <property type="component" value="Unassembled WGS sequence"/>
</dbReference>
<dbReference type="InterPro" id="IPR024633">
    <property type="entry name" value="DnaA_N_dom"/>
</dbReference>
<feature type="domain" description="DnaA N-terminal" evidence="1">
    <location>
        <begin position="163"/>
        <end position="216"/>
    </location>
</feature>
<gene>
    <name evidence="2" type="ORF">SAMN05421850_1128</name>
</gene>